<dbReference type="Gene3D" id="3.30.420.10">
    <property type="entry name" value="Ribonuclease H-like superfamily/Ribonuclease H"/>
    <property type="match status" value="1"/>
</dbReference>
<dbReference type="PATRIC" id="fig|1423813.3.peg.473"/>
<dbReference type="Proteomes" id="UP000051733">
    <property type="component" value="Unassembled WGS sequence"/>
</dbReference>
<dbReference type="InterPro" id="IPR036397">
    <property type="entry name" value="RNaseH_sf"/>
</dbReference>
<dbReference type="STRING" id="1423813.FC26_GL000464"/>
<sequence>MNITNIKGIEAQIEDERLLFFLGWRVLLINDTNGILGFSDKYDGSVSGIAKDGNHYAVNFITGRSRHIEFDEVINRFASMGDMDCFQPQADYRNVGFQVEHDSMQFLLVAGYTPFQINKTRLLPAPEFRDIGKVDRIKVTVNGLSVYNPGGNKFLFAAKKIGHRYLRTELDRQYPTLEKVQKEQQLIEGVGILEHIDERTESIPSEYIAVDCEFATRKSHKKNELGTGIKQIAAISYHGDEQGSVFLNDYVYDDRYMDATILNSLKETNETFKTFQDQANELSVIKKFINEVLAQNLCLVFYDQSNDLKHLQAAAKYYREQLTPDEIEILNRRHEVFDLERYIVDWKKSQGLDDSQPSALQKVSIVLGVHNPHQHVAQWDVATIHETLLKFKDFIQRPDMTISAPAPIGNVQVGQITLDTSVETIEKVATQKPMRQHKYDYDEIWKMYLQGLTVKEIARCVNGNAGSIRVIIQKIKKQWKAS</sequence>
<dbReference type="OrthoDB" id="2325411at2"/>
<dbReference type="InterPro" id="IPR012337">
    <property type="entry name" value="RNaseH-like_sf"/>
</dbReference>
<evidence type="ECO:0000313" key="2">
    <source>
        <dbReference type="Proteomes" id="UP000051733"/>
    </source>
</evidence>
<dbReference type="GO" id="GO:0003676">
    <property type="term" value="F:nucleic acid binding"/>
    <property type="evidence" value="ECO:0007669"/>
    <property type="project" value="InterPro"/>
</dbReference>
<gene>
    <name evidence="1" type="ORF">FC26_GL000464</name>
</gene>
<dbReference type="SUPFAM" id="SSF53098">
    <property type="entry name" value="Ribonuclease H-like"/>
    <property type="match status" value="1"/>
</dbReference>
<keyword evidence="2" id="KW-1185">Reference proteome</keyword>
<accession>A0A0R2AC31</accession>
<evidence type="ECO:0000313" key="1">
    <source>
        <dbReference type="EMBL" id="KRM60380.1"/>
    </source>
</evidence>
<reference evidence="1 2" key="1">
    <citation type="journal article" date="2015" name="Genome Announc.">
        <title>Expanding the biotechnology potential of lactobacilli through comparative genomics of 213 strains and associated genera.</title>
        <authorList>
            <person name="Sun Z."/>
            <person name="Harris H.M."/>
            <person name="McCann A."/>
            <person name="Guo C."/>
            <person name="Argimon S."/>
            <person name="Zhang W."/>
            <person name="Yang X."/>
            <person name="Jeffery I.B."/>
            <person name="Cooney J.C."/>
            <person name="Kagawa T.F."/>
            <person name="Liu W."/>
            <person name="Song Y."/>
            <person name="Salvetti E."/>
            <person name="Wrobel A."/>
            <person name="Rasinkangas P."/>
            <person name="Parkhill J."/>
            <person name="Rea M.C."/>
            <person name="O'Sullivan O."/>
            <person name="Ritari J."/>
            <person name="Douillard F.P."/>
            <person name="Paul Ross R."/>
            <person name="Yang R."/>
            <person name="Briner A.E."/>
            <person name="Felis G.E."/>
            <person name="de Vos W.M."/>
            <person name="Barrangou R."/>
            <person name="Klaenhammer T.R."/>
            <person name="Caufield P.W."/>
            <person name="Cui Y."/>
            <person name="Zhang H."/>
            <person name="O'Toole P.W."/>
        </authorList>
    </citation>
    <scope>NUCLEOTIDE SEQUENCE [LARGE SCALE GENOMIC DNA]</scope>
    <source>
        <strain evidence="1 2">DSM 20634</strain>
    </source>
</reference>
<organism evidence="1 2">
    <name type="scientific">Paucilactobacillus vaccinostercus DSM 20634</name>
    <dbReference type="NCBI Taxonomy" id="1423813"/>
    <lineage>
        <taxon>Bacteria</taxon>
        <taxon>Bacillati</taxon>
        <taxon>Bacillota</taxon>
        <taxon>Bacilli</taxon>
        <taxon>Lactobacillales</taxon>
        <taxon>Lactobacillaceae</taxon>
        <taxon>Paucilactobacillus</taxon>
    </lineage>
</organism>
<protein>
    <submittedName>
        <fullName evidence="1">Uncharacterized protein</fullName>
    </submittedName>
</protein>
<dbReference type="EMBL" id="AYYY01000063">
    <property type="protein sequence ID" value="KRM60380.1"/>
    <property type="molecule type" value="Genomic_DNA"/>
</dbReference>
<name>A0A0R2AC31_9LACO</name>
<proteinExistence type="predicted"/>
<dbReference type="AlphaFoldDB" id="A0A0R2AC31"/>
<comment type="caution">
    <text evidence="1">The sequence shown here is derived from an EMBL/GenBank/DDBJ whole genome shotgun (WGS) entry which is preliminary data.</text>
</comment>
<dbReference type="RefSeq" id="WP_057780391.1">
    <property type="nucleotide sequence ID" value="NZ_AYYY01000063.1"/>
</dbReference>